<name>A0A7W9CT61_9HYPH</name>
<dbReference type="SUPFAM" id="SSF47413">
    <property type="entry name" value="lambda repressor-like DNA-binding domains"/>
    <property type="match status" value="1"/>
</dbReference>
<dbReference type="Gene3D" id="1.10.260.40">
    <property type="entry name" value="lambda repressor-like DNA-binding domains"/>
    <property type="match status" value="1"/>
</dbReference>
<accession>A0A7W9CT61</accession>
<proteinExistence type="predicted"/>
<dbReference type="EMBL" id="JACHOO010000001">
    <property type="protein sequence ID" value="MBB5751445.1"/>
    <property type="molecule type" value="Genomic_DNA"/>
</dbReference>
<dbReference type="RefSeq" id="WP_183852120.1">
    <property type="nucleotide sequence ID" value="NZ_JACHOO010000001.1"/>
</dbReference>
<organism evidence="1 2">
    <name type="scientific">Prosthecomicrobium pneumaticum</name>
    <dbReference type="NCBI Taxonomy" id="81895"/>
    <lineage>
        <taxon>Bacteria</taxon>
        <taxon>Pseudomonadati</taxon>
        <taxon>Pseudomonadota</taxon>
        <taxon>Alphaproteobacteria</taxon>
        <taxon>Hyphomicrobiales</taxon>
        <taxon>Kaistiaceae</taxon>
        <taxon>Prosthecomicrobium</taxon>
    </lineage>
</organism>
<reference evidence="1 2" key="1">
    <citation type="submission" date="2020-08" db="EMBL/GenBank/DDBJ databases">
        <title>Genomic Encyclopedia of Type Strains, Phase IV (KMG-IV): sequencing the most valuable type-strain genomes for metagenomic binning, comparative biology and taxonomic classification.</title>
        <authorList>
            <person name="Goeker M."/>
        </authorList>
    </citation>
    <scope>NUCLEOTIDE SEQUENCE [LARGE SCALE GENOMIC DNA]</scope>
    <source>
        <strain evidence="1 2">DSM 16268</strain>
    </source>
</reference>
<protein>
    <submittedName>
        <fullName evidence="1">Ribosome-binding protein aMBF1 (Putative translation factor)</fullName>
    </submittedName>
</protein>
<dbReference type="GO" id="GO:0003677">
    <property type="term" value="F:DNA binding"/>
    <property type="evidence" value="ECO:0007669"/>
    <property type="project" value="InterPro"/>
</dbReference>
<sequence>MMEHKKGRVDRSETFDEFLASEGILAETEEAALKQVIADQIKAAMQTEGLSKTDMAARMKTSRRQLDRLLDPGYSSVTLMTLRRAAAAVGRTLRVELV</sequence>
<keyword evidence="2" id="KW-1185">Reference proteome</keyword>
<evidence type="ECO:0000313" key="2">
    <source>
        <dbReference type="Proteomes" id="UP000523821"/>
    </source>
</evidence>
<dbReference type="AlphaFoldDB" id="A0A7W9CT61"/>
<evidence type="ECO:0000313" key="1">
    <source>
        <dbReference type="EMBL" id="MBB5751445.1"/>
    </source>
</evidence>
<dbReference type="Proteomes" id="UP000523821">
    <property type="component" value="Unassembled WGS sequence"/>
</dbReference>
<gene>
    <name evidence="1" type="ORF">GGQ63_000488</name>
</gene>
<comment type="caution">
    <text evidence="1">The sequence shown here is derived from an EMBL/GenBank/DDBJ whole genome shotgun (WGS) entry which is preliminary data.</text>
</comment>
<dbReference type="InterPro" id="IPR010982">
    <property type="entry name" value="Lambda_DNA-bd_dom_sf"/>
</dbReference>